<keyword evidence="4" id="KW-0694">RNA-binding</keyword>
<protein>
    <recommendedName>
        <fullName evidence="5">Pseudouridine synthase</fullName>
        <ecNumber evidence="5">5.4.99.-</ecNumber>
    </recommendedName>
</protein>
<comment type="catalytic activity">
    <reaction evidence="5">
        <text>a uridine in RNA = a pseudouridine in RNA</text>
        <dbReference type="Rhea" id="RHEA:48348"/>
        <dbReference type="Rhea" id="RHEA-COMP:12068"/>
        <dbReference type="Rhea" id="RHEA-COMP:12069"/>
        <dbReference type="ChEBI" id="CHEBI:65314"/>
        <dbReference type="ChEBI" id="CHEBI:65315"/>
    </reaction>
</comment>
<feature type="domain" description="RNA-binding S4" evidence="6">
    <location>
        <begin position="22"/>
        <end position="84"/>
    </location>
</feature>
<evidence type="ECO:0000256" key="2">
    <source>
        <dbReference type="ARBA" id="ARBA00023235"/>
    </source>
</evidence>
<dbReference type="Gene3D" id="3.10.290.10">
    <property type="entry name" value="RNA-binding S4 domain"/>
    <property type="match status" value="1"/>
</dbReference>
<comment type="caution">
    <text evidence="7">The sequence shown here is derived from an EMBL/GenBank/DDBJ whole genome shotgun (WGS) entry which is preliminary data.</text>
</comment>
<dbReference type="PANTHER" id="PTHR21600">
    <property type="entry name" value="MITOCHONDRIAL RNA PSEUDOURIDINE SYNTHASE"/>
    <property type="match status" value="1"/>
</dbReference>
<dbReference type="SUPFAM" id="SSF55174">
    <property type="entry name" value="Alpha-L RNA-binding motif"/>
    <property type="match status" value="1"/>
</dbReference>
<dbReference type="InterPro" id="IPR050188">
    <property type="entry name" value="RluA_PseudoU_synthase"/>
</dbReference>
<dbReference type="InterPro" id="IPR006225">
    <property type="entry name" value="PsdUridine_synth_RluC/D"/>
</dbReference>
<dbReference type="EC" id="5.4.99.-" evidence="5"/>
<sequence>MAETQNTGGVTKIVVIADENDMRLDRWFKEHYPDVTFGMLQKLLRKGHIRLDGKRAKSNTRIATDQIVRVPPLNLETRIYDKKQQTELSQDDIYYMQNMVLHMDDEIIVLNKPSGLAVQGGSNTNRHIDGMLDALKYDLTEKPKLVHRLDKDTSGLLIIARTRVAAQKLTKAFQTKTTEKYYWAVVKSAPKLREGKINMPLLKLGKKGHEKVMAAPTGEKPHPDAKSAITLFATVSTVPALASFMVLRPITGRTHQLRVHMAEMGNVIIGDGKYGGTEAHIGGEISRKLHLHARHLKIPHPSTGEIFEITAPIQSHMKNTFHSLGFDEEAGDLVMERFEDR</sequence>
<dbReference type="InterPro" id="IPR006224">
    <property type="entry name" value="PsdUridine_synth_RluA-like_CS"/>
</dbReference>
<dbReference type="CDD" id="cd02869">
    <property type="entry name" value="PseudoU_synth_RluA_like"/>
    <property type="match status" value="1"/>
</dbReference>
<dbReference type="InterPro" id="IPR002942">
    <property type="entry name" value="S4_RNA-bd"/>
</dbReference>
<reference evidence="7" key="2">
    <citation type="journal article" date="2018" name="ISME J.">
        <title>A dynamic microbial community with high functional redundancy inhabits the cold, oxic subseafloor aquifer.</title>
        <authorList>
            <person name="Tully B.J."/>
            <person name="Wheat C.G."/>
            <person name="Glazer B.T."/>
            <person name="Huber J.A."/>
        </authorList>
    </citation>
    <scope>NUCLEOTIDE SEQUENCE</scope>
    <source>
        <strain evidence="7">NORP83</strain>
    </source>
</reference>
<proteinExistence type="inferred from homology"/>
<feature type="active site" evidence="3">
    <location>
        <position position="150"/>
    </location>
</feature>
<dbReference type="Pfam" id="PF00849">
    <property type="entry name" value="PseudoU_synth_2"/>
    <property type="match status" value="1"/>
</dbReference>
<dbReference type="PANTHER" id="PTHR21600:SF87">
    <property type="entry name" value="RNA PSEUDOURIDYLATE SYNTHASE DOMAIN-CONTAINING PROTEIN 1"/>
    <property type="match status" value="1"/>
</dbReference>
<dbReference type="InterPro" id="IPR020103">
    <property type="entry name" value="PsdUridine_synth_cat_dom_sf"/>
</dbReference>
<dbReference type="Gene3D" id="3.30.2350.10">
    <property type="entry name" value="Pseudouridine synthase"/>
    <property type="match status" value="1"/>
</dbReference>
<evidence type="ECO:0000256" key="3">
    <source>
        <dbReference type="PIRSR" id="PIRSR606225-1"/>
    </source>
</evidence>
<dbReference type="EMBL" id="NVUS01000004">
    <property type="protein sequence ID" value="PCJ02484.1"/>
    <property type="molecule type" value="Genomic_DNA"/>
</dbReference>
<organism evidence="7">
    <name type="scientific">OCS116 cluster bacterium</name>
    <dbReference type="NCBI Taxonomy" id="2030921"/>
    <lineage>
        <taxon>Bacteria</taxon>
        <taxon>Pseudomonadati</taxon>
        <taxon>Pseudomonadota</taxon>
        <taxon>Alphaproteobacteria</taxon>
        <taxon>OCS116 cluster</taxon>
    </lineage>
</organism>
<dbReference type="GO" id="GO:0000455">
    <property type="term" value="P:enzyme-directed rRNA pseudouridine synthesis"/>
    <property type="evidence" value="ECO:0007669"/>
    <property type="project" value="UniProtKB-ARBA"/>
</dbReference>
<comment type="function">
    <text evidence="5">Responsible for synthesis of pseudouridine from uracil.</text>
</comment>
<comment type="similarity">
    <text evidence="1 5">Belongs to the pseudouridine synthase RluA family.</text>
</comment>
<dbReference type="SMART" id="SM00363">
    <property type="entry name" value="S4"/>
    <property type="match status" value="1"/>
</dbReference>
<dbReference type="InterPro" id="IPR036986">
    <property type="entry name" value="S4_RNA-bd_sf"/>
</dbReference>
<dbReference type="PROSITE" id="PS50889">
    <property type="entry name" value="S4"/>
    <property type="match status" value="1"/>
</dbReference>
<dbReference type="InterPro" id="IPR006145">
    <property type="entry name" value="PsdUridine_synth_RsuA/RluA"/>
</dbReference>
<dbReference type="AlphaFoldDB" id="A0A2A4Z5V6"/>
<dbReference type="CDD" id="cd00165">
    <property type="entry name" value="S4"/>
    <property type="match status" value="1"/>
</dbReference>
<evidence type="ECO:0000256" key="4">
    <source>
        <dbReference type="PROSITE-ProRule" id="PRU00182"/>
    </source>
</evidence>
<evidence type="ECO:0000259" key="6">
    <source>
        <dbReference type="SMART" id="SM00363"/>
    </source>
</evidence>
<keyword evidence="2 5" id="KW-0413">Isomerase</keyword>
<dbReference type="GO" id="GO:0120159">
    <property type="term" value="F:rRNA pseudouridine synthase activity"/>
    <property type="evidence" value="ECO:0007669"/>
    <property type="project" value="UniProtKB-ARBA"/>
</dbReference>
<evidence type="ECO:0000256" key="5">
    <source>
        <dbReference type="RuleBase" id="RU362028"/>
    </source>
</evidence>
<dbReference type="GO" id="GO:0003723">
    <property type="term" value="F:RNA binding"/>
    <property type="evidence" value="ECO:0007669"/>
    <property type="project" value="UniProtKB-KW"/>
</dbReference>
<reference key="1">
    <citation type="submission" date="2017-08" db="EMBL/GenBank/DDBJ databases">
        <title>A dynamic microbial community with high functional redundancy inhabits the cold, oxic subseafloor aquifer.</title>
        <authorList>
            <person name="Tully B.J."/>
            <person name="Wheat C.G."/>
            <person name="Glazer B.T."/>
            <person name="Huber J.A."/>
        </authorList>
    </citation>
    <scope>NUCLEOTIDE SEQUENCE [LARGE SCALE GENOMIC DNA]</scope>
</reference>
<accession>A0A2A4Z5V6</accession>
<evidence type="ECO:0000256" key="1">
    <source>
        <dbReference type="ARBA" id="ARBA00010876"/>
    </source>
</evidence>
<gene>
    <name evidence="7" type="ORF">COB13_04625</name>
</gene>
<dbReference type="PROSITE" id="PS01129">
    <property type="entry name" value="PSI_RLU"/>
    <property type="match status" value="1"/>
</dbReference>
<dbReference type="SUPFAM" id="SSF55120">
    <property type="entry name" value="Pseudouridine synthase"/>
    <property type="match status" value="1"/>
</dbReference>
<name>A0A2A4Z5V6_9PROT</name>
<dbReference type="NCBIfam" id="TIGR00005">
    <property type="entry name" value="rluA_subfam"/>
    <property type="match status" value="1"/>
</dbReference>
<evidence type="ECO:0000313" key="7">
    <source>
        <dbReference type="EMBL" id="PCJ02484.1"/>
    </source>
</evidence>